<sequence>MTFYTTIIISFVMAILVIQRASCNPCGEYDEFGNSLVRVHANDCVYDVNNSPDVLVVKQPVVIGNTYGSGYEYANGHRYGTSEHDKVVLVEPAVHTGETFRHNHHYNGRNKHGHHRQNSVFGGHHNRQVYDGINHGTLPDVVVLNGNSRSSYENRHHTPTILYD</sequence>
<keyword evidence="3" id="KW-1185">Reference proteome</keyword>
<dbReference type="Proteomes" id="UP000325440">
    <property type="component" value="Unassembled WGS sequence"/>
</dbReference>
<proteinExistence type="predicted"/>
<name>A0A5E4MKJ4_9HEMI</name>
<dbReference type="AlphaFoldDB" id="A0A5E4MKJ4"/>
<dbReference type="EMBL" id="CABPRJ010000500">
    <property type="protein sequence ID" value="VVC29886.1"/>
    <property type="molecule type" value="Genomic_DNA"/>
</dbReference>
<reference evidence="2 3" key="1">
    <citation type="submission" date="2019-08" db="EMBL/GenBank/DDBJ databases">
        <authorList>
            <person name="Alioto T."/>
            <person name="Alioto T."/>
            <person name="Gomez Garrido J."/>
        </authorList>
    </citation>
    <scope>NUCLEOTIDE SEQUENCE [LARGE SCALE GENOMIC DNA]</scope>
</reference>
<evidence type="ECO:0000256" key="1">
    <source>
        <dbReference type="SAM" id="SignalP"/>
    </source>
</evidence>
<accession>A0A5E4MKJ4</accession>
<feature type="signal peptide" evidence="1">
    <location>
        <begin position="1"/>
        <end position="23"/>
    </location>
</feature>
<evidence type="ECO:0000313" key="2">
    <source>
        <dbReference type="EMBL" id="VVC29886.1"/>
    </source>
</evidence>
<gene>
    <name evidence="2" type="ORF">CINCED_3A010563</name>
</gene>
<keyword evidence="1" id="KW-0732">Signal</keyword>
<protein>
    <submittedName>
        <fullName evidence="2">Uncharacterized protein</fullName>
    </submittedName>
</protein>
<evidence type="ECO:0000313" key="3">
    <source>
        <dbReference type="Proteomes" id="UP000325440"/>
    </source>
</evidence>
<organism evidence="2 3">
    <name type="scientific">Cinara cedri</name>
    <dbReference type="NCBI Taxonomy" id="506608"/>
    <lineage>
        <taxon>Eukaryota</taxon>
        <taxon>Metazoa</taxon>
        <taxon>Ecdysozoa</taxon>
        <taxon>Arthropoda</taxon>
        <taxon>Hexapoda</taxon>
        <taxon>Insecta</taxon>
        <taxon>Pterygota</taxon>
        <taxon>Neoptera</taxon>
        <taxon>Paraneoptera</taxon>
        <taxon>Hemiptera</taxon>
        <taxon>Sternorrhyncha</taxon>
        <taxon>Aphidomorpha</taxon>
        <taxon>Aphidoidea</taxon>
        <taxon>Aphididae</taxon>
        <taxon>Lachninae</taxon>
        <taxon>Cinara</taxon>
    </lineage>
</organism>
<feature type="chain" id="PRO_5023134620" evidence="1">
    <location>
        <begin position="24"/>
        <end position="164"/>
    </location>
</feature>